<reference evidence="2 3" key="1">
    <citation type="journal article" date="2017" name="BMC Genomics">
        <title>Comparative and functional genomics of the Lactococcus lactis taxon; insights into evolution and niche adaptation.</title>
        <authorList>
            <person name="Kelleher P."/>
            <person name="Bottacini F."/>
            <person name="Mahony J."/>
            <person name="Kilcawley K.N."/>
            <person name="van Sinderen D."/>
        </authorList>
    </citation>
    <scope>NUCLEOTIDE SEQUENCE [LARGE SCALE GENOMIC DNA]</scope>
    <source>
        <strain evidence="2 3">275</strain>
    </source>
</reference>
<dbReference type="AlphaFoldDB" id="A0A0V8BME0"/>
<dbReference type="Proteomes" id="UP000192085">
    <property type="component" value="Chromosome"/>
</dbReference>
<name>A0A0V8BME0_LACLL</name>
<dbReference type="RefSeq" id="WP_046781502.1">
    <property type="nucleotide sequence ID" value="NZ_CAKMCW010000023.1"/>
</dbReference>
<feature type="region of interest" description="Disordered" evidence="1">
    <location>
        <begin position="64"/>
        <end position="86"/>
    </location>
</feature>
<evidence type="ECO:0000256" key="1">
    <source>
        <dbReference type="SAM" id="MobiDB-lite"/>
    </source>
</evidence>
<gene>
    <name evidence="2" type="ORF">LL275_1875</name>
</gene>
<dbReference type="EMBL" id="CP015897">
    <property type="protein sequence ID" value="ARD99502.1"/>
    <property type="molecule type" value="Genomic_DNA"/>
</dbReference>
<evidence type="ECO:0000313" key="2">
    <source>
        <dbReference type="EMBL" id="ARD99502.1"/>
    </source>
</evidence>
<organism evidence="2 3">
    <name type="scientific">Lactococcus lactis subsp. lactis</name>
    <name type="common">Streptococcus lactis</name>
    <dbReference type="NCBI Taxonomy" id="1360"/>
    <lineage>
        <taxon>Bacteria</taxon>
        <taxon>Bacillati</taxon>
        <taxon>Bacillota</taxon>
        <taxon>Bacilli</taxon>
        <taxon>Lactobacillales</taxon>
        <taxon>Streptococcaceae</taxon>
        <taxon>Lactococcus</taxon>
    </lineage>
</organism>
<protein>
    <submittedName>
        <fullName evidence="2">Prophage protein</fullName>
    </submittedName>
</protein>
<evidence type="ECO:0000313" key="3">
    <source>
        <dbReference type="Proteomes" id="UP000192085"/>
    </source>
</evidence>
<sequence length="86" mass="9883">MLAEKNLTGKFKFEFSEAVKSFSQWLVSIGQDFSYKEKDYTITAKFECDEDYYNAEAKALELEDKANPQMSFDLEEDNNGTPSVSE</sequence>
<proteinExistence type="predicted"/>
<accession>A0A0V8BME0</accession>